<keyword evidence="5" id="KW-0614">Plasmid</keyword>
<feature type="transmembrane region" description="Helical" evidence="4">
    <location>
        <begin position="25"/>
        <end position="47"/>
    </location>
</feature>
<name>A0A2K9NKZ4_9PROT</name>
<dbReference type="Pfam" id="PF13379">
    <property type="entry name" value="NMT1_2"/>
    <property type="match status" value="1"/>
</dbReference>
<dbReference type="EMBL" id="CP025614">
    <property type="protein sequence ID" value="AUN33740.1"/>
    <property type="molecule type" value="Genomic_DNA"/>
</dbReference>
<keyword evidence="4" id="KW-1133">Transmembrane helix</keyword>
<organism evidence="5 6">
    <name type="scientific">Niveispirillum cyanobacteriorum</name>
    <dbReference type="NCBI Taxonomy" id="1612173"/>
    <lineage>
        <taxon>Bacteria</taxon>
        <taxon>Pseudomonadati</taxon>
        <taxon>Pseudomonadota</taxon>
        <taxon>Alphaproteobacteria</taxon>
        <taxon>Rhodospirillales</taxon>
        <taxon>Azospirillaceae</taxon>
        <taxon>Niveispirillum</taxon>
    </lineage>
</organism>
<keyword evidence="4" id="KW-0472">Membrane</keyword>
<comment type="similarity">
    <text evidence="2">Belongs to the bacterial solute-binding protein SsuA/TauA family.</text>
</comment>
<dbReference type="PANTHER" id="PTHR30024">
    <property type="entry name" value="ALIPHATIC SULFONATES-BINDING PROTEIN-RELATED"/>
    <property type="match status" value="1"/>
</dbReference>
<evidence type="ECO:0008006" key="7">
    <source>
        <dbReference type="Google" id="ProtNLM"/>
    </source>
</evidence>
<evidence type="ECO:0000313" key="6">
    <source>
        <dbReference type="Proteomes" id="UP000234752"/>
    </source>
</evidence>
<dbReference type="GO" id="GO:0042597">
    <property type="term" value="C:periplasmic space"/>
    <property type="evidence" value="ECO:0007669"/>
    <property type="project" value="UniProtKB-SubCell"/>
</dbReference>
<evidence type="ECO:0000256" key="1">
    <source>
        <dbReference type="ARBA" id="ARBA00004418"/>
    </source>
</evidence>
<dbReference type="KEGG" id="ncb:C0V82_25330"/>
<keyword evidence="4" id="KW-0812">Transmembrane</keyword>
<dbReference type="PANTHER" id="PTHR30024:SF47">
    <property type="entry name" value="TAURINE-BINDING PERIPLASMIC PROTEIN"/>
    <property type="match status" value="1"/>
</dbReference>
<dbReference type="Gene3D" id="3.40.190.10">
    <property type="entry name" value="Periplasmic binding protein-like II"/>
    <property type="match status" value="2"/>
</dbReference>
<geneLocation type="plasmid" evidence="5 6">
    <name>unnamed2</name>
</geneLocation>
<evidence type="ECO:0000256" key="4">
    <source>
        <dbReference type="SAM" id="Phobius"/>
    </source>
</evidence>
<evidence type="ECO:0000256" key="2">
    <source>
        <dbReference type="ARBA" id="ARBA00010742"/>
    </source>
</evidence>
<evidence type="ECO:0000313" key="5">
    <source>
        <dbReference type="EMBL" id="AUN33740.1"/>
    </source>
</evidence>
<dbReference type="AlphaFoldDB" id="A0A2K9NKZ4"/>
<comment type="subcellular location">
    <subcellularLocation>
        <location evidence="1">Periplasm</location>
    </subcellularLocation>
</comment>
<reference evidence="5 6" key="1">
    <citation type="submission" date="2017-12" db="EMBL/GenBank/DDBJ databases">
        <title>Genomes of bacteria within cyanobacterial aggregates.</title>
        <authorList>
            <person name="Cai H."/>
        </authorList>
    </citation>
    <scope>NUCLEOTIDE SEQUENCE [LARGE SCALE GENOMIC DNA]</scope>
    <source>
        <strain evidence="5 6">TH16</strain>
        <plasmid evidence="5 6">unnamed2</plasmid>
    </source>
</reference>
<protein>
    <recommendedName>
        <fullName evidence="7">Nitrate ABC transporter substrate-binding protein</fullName>
    </recommendedName>
</protein>
<keyword evidence="6" id="KW-1185">Reference proteome</keyword>
<keyword evidence="3" id="KW-0732">Signal</keyword>
<dbReference type="Proteomes" id="UP000234752">
    <property type="component" value="Plasmid unnamed2"/>
</dbReference>
<evidence type="ECO:0000256" key="3">
    <source>
        <dbReference type="ARBA" id="ARBA00022729"/>
    </source>
</evidence>
<sequence length="336" mass="36033">MIVPGRGCPSWQQEGAMDRQARTGYGVAALLLLSGCALLAGGIFKVIPQPERPLQIGTNLWLGYEPFHLARAAGHLPEDVTLVEARSSPALMEALSSGSLDGAALTMDEVMRLEAAGRPMAILAVLDISRGADVVLARSGDVAQASLAGKRIGVETEGVGAFVLHRFLERRGVLPAQVQVVQVAAGDHEEAFAKHKLDYLVSYEPLVGRLEGRGAVRVFDSAAIAGEVVDVLALRRDRLAGRDEALRRLLSAWYRGVGMLTGGQPEWLDRVAQRQGMTREQLARVLSGLDFPDSTGSQALLAPGTRALEPVRRWLMAAGQTQGPVDPLLDPTYLPR</sequence>
<gene>
    <name evidence="5" type="ORF">C0V82_25330</name>
</gene>
<proteinExistence type="inferred from homology"/>
<dbReference type="SUPFAM" id="SSF53850">
    <property type="entry name" value="Periplasmic binding protein-like II"/>
    <property type="match status" value="1"/>
</dbReference>
<accession>A0A2K9NKZ4</accession>